<feature type="region of interest" description="Disordered" evidence="1">
    <location>
        <begin position="1"/>
        <end position="63"/>
    </location>
</feature>
<feature type="region of interest" description="Disordered" evidence="1">
    <location>
        <begin position="86"/>
        <end position="105"/>
    </location>
</feature>
<evidence type="ECO:0000313" key="3">
    <source>
        <dbReference type="Proteomes" id="UP001152607"/>
    </source>
</evidence>
<sequence>MNPAKGMEEVSKSTRLFEPSTPFPNPRKDNMMLLFDERPDMSDINPFPTKPSPPTSSSLPAKTTRAAELVAQGICNMFMSQLRQTSSEAHQMTTDHFTSKGHDEPSVNEYDVQFEENLAQILQPDELSSLGIRKPMLINIRSLIGKS</sequence>
<accession>A0A9W4U2C8</accession>
<protein>
    <submittedName>
        <fullName evidence="2">Uncharacterized protein</fullName>
    </submittedName>
</protein>
<proteinExistence type="predicted"/>
<evidence type="ECO:0000313" key="2">
    <source>
        <dbReference type="EMBL" id="CAI6241121.1"/>
    </source>
</evidence>
<evidence type="ECO:0000256" key="1">
    <source>
        <dbReference type="SAM" id="MobiDB-lite"/>
    </source>
</evidence>
<reference evidence="2" key="1">
    <citation type="submission" date="2023-01" db="EMBL/GenBank/DDBJ databases">
        <authorList>
            <person name="Van Ghelder C."/>
            <person name="Rancurel C."/>
        </authorList>
    </citation>
    <scope>NUCLEOTIDE SEQUENCE</scope>
    <source>
        <strain evidence="2">CNCM I-4278</strain>
    </source>
</reference>
<organism evidence="2 3">
    <name type="scientific">Periconia digitata</name>
    <dbReference type="NCBI Taxonomy" id="1303443"/>
    <lineage>
        <taxon>Eukaryota</taxon>
        <taxon>Fungi</taxon>
        <taxon>Dikarya</taxon>
        <taxon>Ascomycota</taxon>
        <taxon>Pezizomycotina</taxon>
        <taxon>Dothideomycetes</taxon>
        <taxon>Pleosporomycetidae</taxon>
        <taxon>Pleosporales</taxon>
        <taxon>Massarineae</taxon>
        <taxon>Periconiaceae</taxon>
        <taxon>Periconia</taxon>
    </lineage>
</organism>
<feature type="compositionally biased region" description="Basic and acidic residues" evidence="1">
    <location>
        <begin position="1"/>
        <end position="12"/>
    </location>
</feature>
<feature type="compositionally biased region" description="Polar residues" evidence="1">
    <location>
        <begin position="86"/>
        <end position="96"/>
    </location>
</feature>
<comment type="caution">
    <text evidence="2">The sequence shown here is derived from an EMBL/GenBank/DDBJ whole genome shotgun (WGS) entry which is preliminary data.</text>
</comment>
<dbReference type="AlphaFoldDB" id="A0A9W4U2C8"/>
<feature type="compositionally biased region" description="Basic and acidic residues" evidence="1">
    <location>
        <begin position="26"/>
        <end position="41"/>
    </location>
</feature>
<name>A0A9W4U2C8_9PLEO</name>
<dbReference type="EMBL" id="CAOQHR010000001">
    <property type="protein sequence ID" value="CAI6241121.1"/>
    <property type="molecule type" value="Genomic_DNA"/>
</dbReference>
<keyword evidence="3" id="KW-1185">Reference proteome</keyword>
<dbReference type="Proteomes" id="UP001152607">
    <property type="component" value="Unassembled WGS sequence"/>
</dbReference>
<gene>
    <name evidence="2" type="ORF">PDIGIT_LOCUS590</name>
</gene>